<keyword evidence="2" id="KW-1185">Reference proteome</keyword>
<comment type="caution">
    <text evidence="1">The sequence shown here is derived from an EMBL/GenBank/DDBJ whole genome shotgun (WGS) entry which is preliminary data.</text>
</comment>
<dbReference type="Proteomes" id="UP001054945">
    <property type="component" value="Unassembled WGS sequence"/>
</dbReference>
<dbReference type="EMBL" id="BPLR01011863">
    <property type="protein sequence ID" value="GIY49668.1"/>
    <property type="molecule type" value="Genomic_DNA"/>
</dbReference>
<accession>A0AAV4TYS8</accession>
<evidence type="ECO:0000313" key="2">
    <source>
        <dbReference type="Proteomes" id="UP001054945"/>
    </source>
</evidence>
<proteinExistence type="predicted"/>
<evidence type="ECO:0000313" key="1">
    <source>
        <dbReference type="EMBL" id="GIY49668.1"/>
    </source>
</evidence>
<sequence length="148" mass="16782">MPELMLTNRSFDSWTRVHQSILKKAHTRRESKCRKKRSPNLFLVCLFLFRPGSNGLYRTAVGVHQHAGSRFLIGLSPLFNTNNHSFPPGCVNTPSYIHNTLPVSALFKFLGPAISSRAYYTGPFSMAPVSMNKSCLLWCIRKISTDEY</sequence>
<organism evidence="1 2">
    <name type="scientific">Caerostris extrusa</name>
    <name type="common">Bark spider</name>
    <name type="synonym">Caerostris bankana</name>
    <dbReference type="NCBI Taxonomy" id="172846"/>
    <lineage>
        <taxon>Eukaryota</taxon>
        <taxon>Metazoa</taxon>
        <taxon>Ecdysozoa</taxon>
        <taxon>Arthropoda</taxon>
        <taxon>Chelicerata</taxon>
        <taxon>Arachnida</taxon>
        <taxon>Araneae</taxon>
        <taxon>Araneomorphae</taxon>
        <taxon>Entelegynae</taxon>
        <taxon>Araneoidea</taxon>
        <taxon>Araneidae</taxon>
        <taxon>Caerostris</taxon>
    </lineage>
</organism>
<name>A0AAV4TYS8_CAEEX</name>
<gene>
    <name evidence="1" type="ORF">CEXT_9991</name>
</gene>
<reference evidence="1 2" key="1">
    <citation type="submission" date="2021-06" db="EMBL/GenBank/DDBJ databases">
        <title>Caerostris extrusa draft genome.</title>
        <authorList>
            <person name="Kono N."/>
            <person name="Arakawa K."/>
        </authorList>
    </citation>
    <scope>NUCLEOTIDE SEQUENCE [LARGE SCALE GENOMIC DNA]</scope>
</reference>
<protein>
    <submittedName>
        <fullName evidence="1">Uncharacterized protein</fullName>
    </submittedName>
</protein>
<dbReference type="AlphaFoldDB" id="A0AAV4TYS8"/>